<evidence type="ECO:0008006" key="13">
    <source>
        <dbReference type="Google" id="ProtNLM"/>
    </source>
</evidence>
<protein>
    <recommendedName>
        <fullName evidence="13">MscS Mechanosensitive ion channel</fullName>
    </recommendedName>
</protein>
<organism evidence="11 12">
    <name type="scientific">Sinorhizobium meliloti (strain SM11)</name>
    <dbReference type="NCBI Taxonomy" id="707241"/>
    <lineage>
        <taxon>Bacteria</taxon>
        <taxon>Pseudomonadati</taxon>
        <taxon>Pseudomonadota</taxon>
        <taxon>Alphaproteobacteria</taxon>
        <taxon>Hyphomicrobiales</taxon>
        <taxon>Rhizobiaceae</taxon>
        <taxon>Sinorhizobium/Ensifer group</taxon>
        <taxon>Sinorhizobium</taxon>
    </lineage>
</organism>
<feature type="domain" description="Mechanosensitive ion channel MscS C-terminal" evidence="9">
    <location>
        <begin position="608"/>
        <end position="695"/>
    </location>
</feature>
<evidence type="ECO:0000256" key="1">
    <source>
        <dbReference type="ARBA" id="ARBA00004651"/>
    </source>
</evidence>
<feature type="transmembrane region" description="Helical" evidence="7">
    <location>
        <begin position="438"/>
        <end position="459"/>
    </location>
</feature>
<feature type="transmembrane region" description="Helical" evidence="7">
    <location>
        <begin position="306"/>
        <end position="324"/>
    </location>
</feature>
<comment type="subcellular location">
    <subcellularLocation>
        <location evidence="1">Cell membrane</location>
        <topology evidence="1">Multi-pass membrane protein</topology>
    </subcellularLocation>
</comment>
<dbReference type="Proteomes" id="UP000009045">
    <property type="component" value="Plasmid pSmeSM11c"/>
</dbReference>
<dbReference type="InterPro" id="IPR010920">
    <property type="entry name" value="LSM_dom_sf"/>
</dbReference>
<geneLocation type="plasmid" evidence="11 12">
    <name>pSmeSM11c</name>
</geneLocation>
<keyword evidence="4 7" id="KW-0812">Transmembrane</keyword>
<keyword evidence="6 7" id="KW-0472">Membrane</keyword>
<evidence type="ECO:0000313" key="11">
    <source>
        <dbReference type="EMBL" id="AEH82109.1"/>
    </source>
</evidence>
<dbReference type="PANTHER" id="PTHR30460:SF0">
    <property type="entry name" value="MODERATE CONDUCTANCE MECHANOSENSITIVE CHANNEL YBIO"/>
    <property type="match status" value="1"/>
</dbReference>
<evidence type="ECO:0000313" key="12">
    <source>
        <dbReference type="Proteomes" id="UP000009045"/>
    </source>
</evidence>
<reference evidence="11 12" key="1">
    <citation type="journal article" date="2011" name="J. Biotechnol.">
        <title>The complete genome sequence of the dominant Sinorhizobium meliloti field isolate SM11 extends the S. meliloti pan-genome.</title>
        <authorList>
            <person name="Schneiker-Bekel S."/>
            <person name="Wibberg D."/>
            <person name="Bekel T."/>
            <person name="Blom J."/>
            <person name="Linke B."/>
            <person name="Neuweger H."/>
            <person name="Stiens M."/>
            <person name="Vorholter F.J."/>
            <person name="Weidner S."/>
            <person name="Goesmann A."/>
            <person name="Puhler A."/>
            <person name="Schluter A."/>
        </authorList>
    </citation>
    <scope>NUCLEOTIDE SEQUENCE [LARGE SCALE GENOMIC DNA]</scope>
    <source>
        <strain evidence="11 12">SM11</strain>
        <plasmid evidence="12">pSmeSM11c</plasmid>
    </source>
</reference>
<dbReference type="InterPro" id="IPR011014">
    <property type="entry name" value="MscS_channel_TM-2"/>
</dbReference>
<dbReference type="AlphaFoldDB" id="F7XEY4"/>
<dbReference type="Gene3D" id="2.30.30.60">
    <property type="match status" value="1"/>
</dbReference>
<keyword evidence="3" id="KW-1003">Cell membrane</keyword>
<dbReference type="KEGG" id="smx:SM11_pC1036"/>
<name>F7XEY4_SINMM</name>
<evidence type="ECO:0000256" key="3">
    <source>
        <dbReference type="ARBA" id="ARBA00022475"/>
    </source>
</evidence>
<feature type="transmembrane region" description="Helical" evidence="7">
    <location>
        <begin position="405"/>
        <end position="426"/>
    </location>
</feature>
<feature type="transmembrane region" description="Helical" evidence="7">
    <location>
        <begin position="277"/>
        <end position="300"/>
    </location>
</feature>
<feature type="transmembrane region" description="Helical" evidence="7">
    <location>
        <begin position="492"/>
        <end position="514"/>
    </location>
</feature>
<dbReference type="InterPro" id="IPR049142">
    <property type="entry name" value="MS_channel_1st"/>
</dbReference>
<dbReference type="InterPro" id="IPR045276">
    <property type="entry name" value="YbiO_bact"/>
</dbReference>
<dbReference type="HOGENOM" id="CLU_013626_3_1_5"/>
<dbReference type="InterPro" id="IPR023408">
    <property type="entry name" value="MscS_beta-dom_sf"/>
</dbReference>
<feature type="transmembrane region" description="Helical" evidence="7">
    <location>
        <begin position="336"/>
        <end position="354"/>
    </location>
</feature>
<dbReference type="InterPro" id="IPR006685">
    <property type="entry name" value="MscS_channel_2nd"/>
</dbReference>
<evidence type="ECO:0000256" key="4">
    <source>
        <dbReference type="ARBA" id="ARBA00022692"/>
    </source>
</evidence>
<feature type="transmembrane region" description="Helical" evidence="7">
    <location>
        <begin position="227"/>
        <end position="250"/>
    </location>
</feature>
<dbReference type="PANTHER" id="PTHR30460">
    <property type="entry name" value="MODERATE CONDUCTANCE MECHANOSENSITIVE CHANNEL YBIO"/>
    <property type="match status" value="1"/>
</dbReference>
<dbReference type="SUPFAM" id="SSF50182">
    <property type="entry name" value="Sm-like ribonucleoproteins"/>
    <property type="match status" value="1"/>
</dbReference>
<evidence type="ECO:0000259" key="10">
    <source>
        <dbReference type="Pfam" id="PF21088"/>
    </source>
</evidence>
<dbReference type="InterPro" id="IPR011066">
    <property type="entry name" value="MscS_channel_C_sf"/>
</dbReference>
<feature type="domain" description="Mechanosensitive ion channel MscS" evidence="8">
    <location>
        <begin position="537"/>
        <end position="602"/>
    </location>
</feature>
<proteinExistence type="inferred from homology"/>
<comment type="similarity">
    <text evidence="2">Belongs to the MscS (TC 1.A.23) family.</text>
</comment>
<dbReference type="Pfam" id="PF21082">
    <property type="entry name" value="MS_channel_3rd"/>
    <property type="match status" value="1"/>
</dbReference>
<dbReference type="PATRIC" id="fig|707241.3.peg.4988"/>
<dbReference type="Pfam" id="PF00924">
    <property type="entry name" value="MS_channel_2nd"/>
    <property type="match status" value="1"/>
</dbReference>
<feature type="transmembrane region" description="Helical" evidence="7">
    <location>
        <begin position="520"/>
        <end position="539"/>
    </location>
</feature>
<sequence length="736" mass="79198">MTGGAFLLVSEAHGPAQRRNPPAWVSWPSIIGAKDWKQMSAVFKHGDRGLAAIVLCLQLVFGLASTVAAQEPATATAPPAKVQQLIELLDDPEVRQWLTAKQAAAPAAATTPAGLASQWIAEIRRHLGGMRNAVPRVVPEWMAARERIAAEMHQGTMPILRGFAFLLLAGYGAEFLLRYLLRRSASRSLAQFGPGLDALLRIAPLVVFAIAAIAAFVLAGWPRQLEMAVAPLLIAWIAARLLVAIAAAVFKPAEDGRALEGSVSLTPEAAHFWHRRFVLFACSVAFLWAVVDVMQALAFPADVRDFTAAALGLVVLGLAIDTVLRRPVAEMSAGRRIMRNALLIGFLVLLWLVWVAGMKVLFWLGIYVLGLPPLLRFTSATTRTMLDAEAADNVRVMRNVLIDRGARFAIIALAAAWLAVVFRINGSAMMQDDVFNRIFRGILAGVVILLAADLIWQLAKGFIDLHLRRASVNGADSAQLARSMRLRTLLPILRNFLAVFIAVVAGMMVLSGLGVHVGPLIAGAGVFGVAIGFGSQTLVKDILSGVFYMMDDAFRVGEYIQSGSYKGTVESFSIRSVKLRHHRGPVFTVPFGSLGAVQNMSRDWVIDKFMINVSYDADVAKVKKVVKGIGAALLDDPELGPLIIETVKMKGVEQFGDYGITLSFAMTTKPGHQTQIRRRAQAMIKDAFAANSIHFASPTVQVAGDEAQATAAAAATRDAIAKRNAAAAQKGETAAE</sequence>
<dbReference type="SUPFAM" id="SSF82861">
    <property type="entry name" value="Mechanosensitive channel protein MscS (YggB), transmembrane region"/>
    <property type="match status" value="1"/>
</dbReference>
<feature type="transmembrane region" description="Helical" evidence="7">
    <location>
        <begin position="159"/>
        <end position="181"/>
    </location>
</feature>
<dbReference type="GO" id="GO:0005886">
    <property type="term" value="C:plasma membrane"/>
    <property type="evidence" value="ECO:0007669"/>
    <property type="project" value="UniProtKB-SubCell"/>
</dbReference>
<accession>F7XEY4</accession>
<gene>
    <name evidence="11" type="ordered locus">SM11_pC1036</name>
</gene>
<keyword evidence="11" id="KW-0614">Plasmid</keyword>
<evidence type="ECO:0000256" key="5">
    <source>
        <dbReference type="ARBA" id="ARBA00022989"/>
    </source>
</evidence>
<dbReference type="Gene3D" id="1.10.287.1260">
    <property type="match status" value="1"/>
</dbReference>
<evidence type="ECO:0000256" key="2">
    <source>
        <dbReference type="ARBA" id="ARBA00008017"/>
    </source>
</evidence>
<keyword evidence="5 7" id="KW-1133">Transmembrane helix</keyword>
<dbReference type="SUPFAM" id="SSF82689">
    <property type="entry name" value="Mechanosensitive channel protein MscS (YggB), C-terminal domain"/>
    <property type="match status" value="1"/>
</dbReference>
<feature type="transmembrane region" description="Helical" evidence="7">
    <location>
        <begin position="202"/>
        <end position="221"/>
    </location>
</feature>
<dbReference type="Pfam" id="PF21088">
    <property type="entry name" value="MS_channel_1st"/>
    <property type="match status" value="1"/>
</dbReference>
<feature type="domain" description="Mechanosensitive ion channel transmembrane helices 2/3" evidence="10">
    <location>
        <begin position="496"/>
        <end position="536"/>
    </location>
</feature>
<feature type="transmembrane region" description="Helical" evidence="7">
    <location>
        <begin position="360"/>
        <end position="377"/>
    </location>
</feature>
<evidence type="ECO:0000256" key="7">
    <source>
        <dbReference type="SAM" id="Phobius"/>
    </source>
</evidence>
<evidence type="ECO:0000259" key="8">
    <source>
        <dbReference type="Pfam" id="PF00924"/>
    </source>
</evidence>
<evidence type="ECO:0000256" key="6">
    <source>
        <dbReference type="ARBA" id="ARBA00023136"/>
    </source>
</evidence>
<dbReference type="EMBL" id="CP001831">
    <property type="protein sequence ID" value="AEH82109.1"/>
    <property type="molecule type" value="Genomic_DNA"/>
</dbReference>
<dbReference type="GO" id="GO:0008381">
    <property type="term" value="F:mechanosensitive monoatomic ion channel activity"/>
    <property type="evidence" value="ECO:0007669"/>
    <property type="project" value="InterPro"/>
</dbReference>
<evidence type="ECO:0000259" key="9">
    <source>
        <dbReference type="Pfam" id="PF21082"/>
    </source>
</evidence>
<dbReference type="InterPro" id="IPR049278">
    <property type="entry name" value="MS_channel_C"/>
</dbReference>
<dbReference type="Gene3D" id="3.30.70.100">
    <property type="match status" value="1"/>
</dbReference>